<dbReference type="Gene3D" id="1.25.40.10">
    <property type="entry name" value="Tetratricopeptide repeat domain"/>
    <property type="match status" value="1"/>
</dbReference>
<dbReference type="GO" id="GO:0016787">
    <property type="term" value="F:hydrolase activity"/>
    <property type="evidence" value="ECO:0007669"/>
    <property type="project" value="InterPro"/>
</dbReference>
<keyword evidence="3" id="KW-1185">Reference proteome</keyword>
<protein>
    <recommendedName>
        <fullName evidence="1">Calcineurin-like phosphoesterase domain-containing protein</fullName>
    </recommendedName>
</protein>
<dbReference type="InterPro" id="IPR029052">
    <property type="entry name" value="Metallo-depent_PP-like"/>
</dbReference>
<sequence>MFRILHISDLHASESDKWKTDSVLREARKKLVEQCSENPVDVVAFTGDIANRGSRKEYDIAEQWIERTCLNKDGLNLEADRLLFVPGNHDVDRAKRSVVAKALEATLCEVKNQDDVATVFNDKASRDALFDRHWQYKKFIKKVTGKSLSTEGAWTRCFSFESSSIAFHGLNSSWLCRDDSDQRRLLVGDAQLSCLGEDIDKGDVSIALAHHPHPDLMEFDEDTFENFLRNHADMFLRGHLHKPDVVNKETSSGGYLEIAAGSLYHGAKAPNRFNIIDISRSLTEVTISTFVWQNDRWILDRNAFADSNDGLGRYTLPDRKSAGASKENQREELTAGIIRTDPFLNAEIGDGEDAKAATDSPRTNLLNRFPRFSVKATKQHAAIRHDAMSRSEWAIENERVLRLFADWGSDPDAFLASLTQRLKNDGFTTFLHARCGNVVSGKDLQTRLSKYAGTSAVELGAALRSEDKTILILDELSFDEEFNNENSSLFATIRAFLDYCSNLSVICVAHGRVPRNHLPSGVVPLTVLDDADTREYLENHETRPVRLDDVFDYSRIRRATGGVIRRIDDFVDAIRYTDFDGAIASIAEHTNSADHDLPTEVIDAIAMMASSEEDDHKRAYSLLSVLCILDHGETLKTIKRIRQQSPLWARHATTLEDAGILDVSPSVASNIEEDSLARSAGGEKILHVPRLIRDHVLSIMPRDYRIELLKKTCSVFFGSDWRVGGIRPKPRSSEAGMTSYIATSNELCVIRSVLLEAASGEELVPCTGEEAARLALRFTSYLNSKGLYGEAYESAKEALSIIGDSHAYDSMANVRDELKLLAAKCARMVGEHTASIRLLKETLEVSKNAGLKQRTKAILIAMALAYESLGMEHEAEETAEEVVRMSGNNTADYLQAKAIIAKYNCNSEGEAIKALKRLMQRARGHGHHTVGDNIAIEIASRSSAVNEILKQLASVRTRHDREYNFVRATIRRIETLLNSNRLSDISTLDREDLKVCYSLTFSQRMRGMFNWCNRVIWELANQSDDEDLFFRLYWHSSFFWRLHQDVASEEKFSRKLVERFPLPISGPTLSPAQLTILRYCSARLKTLSFGPTLVPLN</sequence>
<dbReference type="SUPFAM" id="SSF48452">
    <property type="entry name" value="TPR-like"/>
    <property type="match status" value="1"/>
</dbReference>
<comment type="caution">
    <text evidence="2">The sequence shown here is derived from an EMBL/GenBank/DDBJ whole genome shotgun (WGS) entry which is preliminary data.</text>
</comment>
<dbReference type="SUPFAM" id="SSF56300">
    <property type="entry name" value="Metallo-dependent phosphatases"/>
    <property type="match status" value="1"/>
</dbReference>
<dbReference type="STRING" id="595434.RISK_003237"/>
<dbReference type="InterPro" id="IPR004843">
    <property type="entry name" value="Calcineurin-like_PHP"/>
</dbReference>
<evidence type="ECO:0000313" key="2">
    <source>
        <dbReference type="EMBL" id="KLU04615.1"/>
    </source>
</evidence>
<dbReference type="Proteomes" id="UP000036367">
    <property type="component" value="Unassembled WGS sequence"/>
</dbReference>
<dbReference type="RefSeq" id="WP_047814780.1">
    <property type="nucleotide sequence ID" value="NZ_LECT01000026.1"/>
</dbReference>
<organism evidence="2 3">
    <name type="scientific">Rhodopirellula islandica</name>
    <dbReference type="NCBI Taxonomy" id="595434"/>
    <lineage>
        <taxon>Bacteria</taxon>
        <taxon>Pseudomonadati</taxon>
        <taxon>Planctomycetota</taxon>
        <taxon>Planctomycetia</taxon>
        <taxon>Pirellulales</taxon>
        <taxon>Pirellulaceae</taxon>
        <taxon>Rhodopirellula</taxon>
    </lineage>
</organism>
<name>A0A0J1BDJ0_RHOIS</name>
<dbReference type="OrthoDB" id="9811542at2"/>
<dbReference type="AlphaFoldDB" id="A0A0J1BDJ0"/>
<dbReference type="EMBL" id="LECT01000026">
    <property type="protein sequence ID" value="KLU04615.1"/>
    <property type="molecule type" value="Genomic_DNA"/>
</dbReference>
<gene>
    <name evidence="2" type="ORF">RISK_003237</name>
</gene>
<accession>A0A0J1BDJ0</accession>
<evidence type="ECO:0000259" key="1">
    <source>
        <dbReference type="Pfam" id="PF00149"/>
    </source>
</evidence>
<proteinExistence type="predicted"/>
<feature type="domain" description="Calcineurin-like phosphoesterase" evidence="1">
    <location>
        <begin position="2"/>
        <end position="243"/>
    </location>
</feature>
<dbReference type="Pfam" id="PF00149">
    <property type="entry name" value="Metallophos"/>
    <property type="match status" value="1"/>
</dbReference>
<dbReference type="PANTHER" id="PTHR31302">
    <property type="entry name" value="TRANSMEMBRANE PROTEIN WITH METALLOPHOSPHOESTERASE DOMAIN-RELATED"/>
    <property type="match status" value="1"/>
</dbReference>
<dbReference type="InterPro" id="IPR011990">
    <property type="entry name" value="TPR-like_helical_dom_sf"/>
</dbReference>
<dbReference type="Gene3D" id="3.60.21.10">
    <property type="match status" value="1"/>
</dbReference>
<reference evidence="2" key="1">
    <citation type="submission" date="2015-05" db="EMBL/GenBank/DDBJ databases">
        <title>Permanent draft genome of Rhodopirellula islandicus K833.</title>
        <authorList>
            <person name="Kizina J."/>
            <person name="Richter M."/>
            <person name="Glockner F.O."/>
            <person name="Harder J."/>
        </authorList>
    </citation>
    <scope>NUCLEOTIDE SEQUENCE [LARGE SCALE GENOMIC DNA]</scope>
    <source>
        <strain evidence="2">K833</strain>
    </source>
</reference>
<dbReference type="PANTHER" id="PTHR31302:SF0">
    <property type="entry name" value="TRANSMEMBRANE PROTEIN WITH METALLOPHOSPHOESTERASE DOMAIN"/>
    <property type="match status" value="1"/>
</dbReference>
<dbReference type="PATRIC" id="fig|595434.4.peg.3090"/>
<dbReference type="InterPro" id="IPR051158">
    <property type="entry name" value="Metallophosphoesterase_sf"/>
</dbReference>
<evidence type="ECO:0000313" key="3">
    <source>
        <dbReference type="Proteomes" id="UP000036367"/>
    </source>
</evidence>